<dbReference type="EMBL" id="LS398110">
    <property type="protein sequence ID" value="SPP92956.1"/>
    <property type="molecule type" value="Genomic_DNA"/>
</dbReference>
<sequence length="70" mass="7319">MFLEMQMHRLLAPCGGCGSQHSPTRALAPFIGAQICEMGTFVSARVVSLLNGPGTRSGDGISPRRGEMGA</sequence>
<protein>
    <submittedName>
        <fullName evidence="1">Uncharacterized protein</fullName>
    </submittedName>
</protein>
<organism evidence="1 2">
    <name type="scientific">Bradyrhizobium vignae</name>
    <dbReference type="NCBI Taxonomy" id="1549949"/>
    <lineage>
        <taxon>Bacteria</taxon>
        <taxon>Pseudomonadati</taxon>
        <taxon>Pseudomonadota</taxon>
        <taxon>Alphaproteobacteria</taxon>
        <taxon>Hyphomicrobiales</taxon>
        <taxon>Nitrobacteraceae</taxon>
        <taxon>Bradyrhizobium</taxon>
    </lineage>
</organism>
<evidence type="ECO:0000313" key="1">
    <source>
        <dbReference type="EMBL" id="SPP92956.1"/>
    </source>
</evidence>
<evidence type="ECO:0000313" key="2">
    <source>
        <dbReference type="Proteomes" id="UP000246085"/>
    </source>
</evidence>
<dbReference type="AlphaFoldDB" id="A0A2U3PV09"/>
<gene>
    <name evidence="1" type="ORF">BRAD3257_1845</name>
</gene>
<name>A0A2U3PV09_9BRAD</name>
<reference evidence="1 2" key="1">
    <citation type="submission" date="2018-03" db="EMBL/GenBank/DDBJ databases">
        <authorList>
            <person name="Gully D."/>
        </authorList>
    </citation>
    <scope>NUCLEOTIDE SEQUENCE [LARGE SCALE GENOMIC DNA]</scope>
    <source>
        <strain evidence="1">ORS3257</strain>
    </source>
</reference>
<dbReference type="Proteomes" id="UP000246085">
    <property type="component" value="Chromosome BRAD3257"/>
</dbReference>
<proteinExistence type="predicted"/>
<dbReference type="KEGG" id="bvz:BRAD3257_1845"/>
<accession>A0A2U3PV09</accession>